<dbReference type="PANTHER" id="PTHR21327">
    <property type="entry name" value="GTP CYCLOHYDROLASE II-RELATED"/>
    <property type="match status" value="1"/>
</dbReference>
<dbReference type="Gene3D" id="3.90.870.10">
    <property type="entry name" value="DHBP synthase"/>
    <property type="match status" value="1"/>
</dbReference>
<keyword evidence="12" id="KW-0342">GTP-binding</keyword>
<comment type="pathway">
    <text evidence="4">Cofactor biosynthesis; riboflavin biosynthesis; 5-amino-6-(D-ribitylamino)uracil from GTP: step 1/4.</text>
</comment>
<dbReference type="PANTHER" id="PTHR21327:SF18">
    <property type="entry name" value="3,4-DIHYDROXY-2-BUTANONE 4-PHOSPHATE SYNTHASE"/>
    <property type="match status" value="1"/>
</dbReference>
<keyword evidence="11" id="KW-0862">Zinc</keyword>
<dbReference type="NCBIfam" id="TIGR00505">
    <property type="entry name" value="ribA"/>
    <property type="match status" value="1"/>
</dbReference>
<keyword evidence="9" id="KW-0547">Nucleotide-binding</keyword>
<comment type="cofactor">
    <cofactor evidence="2">
        <name>Zn(2+)</name>
        <dbReference type="ChEBI" id="CHEBI:29105"/>
    </cofactor>
</comment>
<dbReference type="SUPFAM" id="SSF142695">
    <property type="entry name" value="RibA-like"/>
    <property type="match status" value="1"/>
</dbReference>
<feature type="non-terminal residue" evidence="16">
    <location>
        <position position="1"/>
    </location>
</feature>
<dbReference type="EC" id="3.5.4.25" evidence="16"/>
<dbReference type="InterPro" id="IPR032677">
    <property type="entry name" value="GTP_cyclohydro_II"/>
</dbReference>
<evidence type="ECO:0000256" key="12">
    <source>
        <dbReference type="ARBA" id="ARBA00023134"/>
    </source>
</evidence>
<dbReference type="GO" id="GO:0009231">
    <property type="term" value="P:riboflavin biosynthetic process"/>
    <property type="evidence" value="ECO:0007669"/>
    <property type="project" value="UniProtKB-UniPathway"/>
</dbReference>
<evidence type="ECO:0000256" key="10">
    <source>
        <dbReference type="ARBA" id="ARBA00022801"/>
    </source>
</evidence>
<dbReference type="GO" id="GO:0005829">
    <property type="term" value="C:cytosol"/>
    <property type="evidence" value="ECO:0007669"/>
    <property type="project" value="TreeGrafter"/>
</dbReference>
<dbReference type="InterPro" id="IPR017945">
    <property type="entry name" value="DHBP_synth_RibB-like_a/b_dom"/>
</dbReference>
<evidence type="ECO:0000313" key="16">
    <source>
        <dbReference type="EMBL" id="HHE04732.1"/>
    </source>
</evidence>
<dbReference type="GO" id="GO:0003935">
    <property type="term" value="F:GTP cyclohydrolase II activity"/>
    <property type="evidence" value="ECO:0007669"/>
    <property type="project" value="UniProtKB-EC"/>
</dbReference>
<comment type="catalytic activity">
    <reaction evidence="14">
        <text>GTP + 4 H2O = 2,5-diamino-6-hydroxy-4-(5-phosphoribosylamino)-pyrimidine + formate + 2 phosphate + 3 H(+)</text>
        <dbReference type="Rhea" id="RHEA:23704"/>
        <dbReference type="ChEBI" id="CHEBI:15377"/>
        <dbReference type="ChEBI" id="CHEBI:15378"/>
        <dbReference type="ChEBI" id="CHEBI:15740"/>
        <dbReference type="ChEBI" id="CHEBI:37565"/>
        <dbReference type="ChEBI" id="CHEBI:43474"/>
        <dbReference type="ChEBI" id="CHEBI:58614"/>
        <dbReference type="EC" id="3.5.4.25"/>
    </reaction>
</comment>
<dbReference type="GO" id="GO:0005525">
    <property type="term" value="F:GTP binding"/>
    <property type="evidence" value="ECO:0007669"/>
    <property type="project" value="UniProtKB-KW"/>
</dbReference>
<comment type="function">
    <text evidence="3">Catalyzes the conversion of D-ribulose 5-phosphate to formate and 3,4-dihydroxy-2-butanone 4-phosphate.</text>
</comment>
<dbReference type="FunFam" id="3.40.50.10990:FF:000001">
    <property type="entry name" value="Riboflavin biosynthesis protein RibBA"/>
    <property type="match status" value="1"/>
</dbReference>
<evidence type="ECO:0000256" key="1">
    <source>
        <dbReference type="ARBA" id="ARBA00000141"/>
    </source>
</evidence>
<organism evidence="16">
    <name type="scientific">candidate division WOR-3 bacterium</name>
    <dbReference type="NCBI Taxonomy" id="2052148"/>
    <lineage>
        <taxon>Bacteria</taxon>
        <taxon>Bacteria division WOR-3</taxon>
    </lineage>
</organism>
<dbReference type="SUPFAM" id="SSF55821">
    <property type="entry name" value="YrdC/RibB"/>
    <property type="match status" value="1"/>
</dbReference>
<dbReference type="Proteomes" id="UP000886110">
    <property type="component" value="Unassembled WGS sequence"/>
</dbReference>
<protein>
    <submittedName>
        <fullName evidence="16">GTP cyclohydrolase II</fullName>
        <ecNumber evidence="16">3.5.4.25</ecNumber>
    </submittedName>
</protein>
<dbReference type="Pfam" id="PF00925">
    <property type="entry name" value="GTP_cyclohydro2"/>
    <property type="match status" value="1"/>
</dbReference>
<keyword evidence="10 16" id="KW-0378">Hydrolase</keyword>
<comment type="pathway">
    <text evidence="5">Cofactor biosynthesis; riboflavin biosynthesis; 2-hydroxy-3-oxobutyl phosphate from D-ribulose 5-phosphate: step 1/1.</text>
</comment>
<comment type="function">
    <text evidence="13">Catalyzes the conversion of GTP to 2,5-diamino-6-ribosylamino-4(3H)-pyrimidinone 5'-phosphate (DARP), formate and pyrophosphate.</text>
</comment>
<proteinExistence type="inferred from homology"/>
<comment type="catalytic activity">
    <reaction evidence="1">
        <text>D-ribulose 5-phosphate = (2S)-2-hydroxy-3-oxobutyl phosphate + formate + H(+)</text>
        <dbReference type="Rhea" id="RHEA:18457"/>
        <dbReference type="ChEBI" id="CHEBI:15378"/>
        <dbReference type="ChEBI" id="CHEBI:15740"/>
        <dbReference type="ChEBI" id="CHEBI:58121"/>
        <dbReference type="ChEBI" id="CHEBI:58830"/>
        <dbReference type="EC" id="4.1.99.12"/>
    </reaction>
</comment>
<evidence type="ECO:0000256" key="3">
    <source>
        <dbReference type="ARBA" id="ARBA00002284"/>
    </source>
</evidence>
<dbReference type="NCBIfam" id="NF001591">
    <property type="entry name" value="PRK00393.1"/>
    <property type="match status" value="1"/>
</dbReference>
<dbReference type="EMBL" id="DRTB01000111">
    <property type="protein sequence ID" value="HHE04732.1"/>
    <property type="molecule type" value="Genomic_DNA"/>
</dbReference>
<evidence type="ECO:0000256" key="4">
    <source>
        <dbReference type="ARBA" id="ARBA00004853"/>
    </source>
</evidence>
<dbReference type="InterPro" id="IPR036144">
    <property type="entry name" value="RibA-like_sf"/>
</dbReference>
<evidence type="ECO:0000256" key="11">
    <source>
        <dbReference type="ARBA" id="ARBA00022833"/>
    </source>
</evidence>
<dbReference type="UniPathway" id="UPA00275">
    <property type="reaction ID" value="UER00399"/>
</dbReference>
<reference evidence="16" key="1">
    <citation type="journal article" date="2020" name="mSystems">
        <title>Genome- and Community-Level Interaction Insights into Carbon Utilization and Element Cycling Functions of Hydrothermarchaeota in Hydrothermal Sediment.</title>
        <authorList>
            <person name="Zhou Z."/>
            <person name="Liu Y."/>
            <person name="Xu W."/>
            <person name="Pan J."/>
            <person name="Luo Z.H."/>
            <person name="Li M."/>
        </authorList>
    </citation>
    <scope>NUCLEOTIDE SEQUENCE [LARGE SCALE GENOMIC DNA]</scope>
    <source>
        <strain evidence="16">HyVt-74</strain>
    </source>
</reference>
<evidence type="ECO:0000256" key="14">
    <source>
        <dbReference type="ARBA" id="ARBA00049295"/>
    </source>
</evidence>
<gene>
    <name evidence="16" type="primary">ribA</name>
    <name evidence="16" type="ORF">ENL19_01560</name>
</gene>
<evidence type="ECO:0000259" key="15">
    <source>
        <dbReference type="Pfam" id="PF00925"/>
    </source>
</evidence>
<comment type="caution">
    <text evidence="16">The sequence shown here is derived from an EMBL/GenBank/DDBJ whole genome shotgun (WGS) entry which is preliminary data.</text>
</comment>
<name>A0A7C5HEA9_UNCW3</name>
<dbReference type="InterPro" id="IPR000926">
    <property type="entry name" value="RibA"/>
</dbReference>
<dbReference type="Gene3D" id="3.40.50.10990">
    <property type="entry name" value="GTP cyclohydrolase II"/>
    <property type="match status" value="1"/>
</dbReference>
<dbReference type="HAMAP" id="MF_00179">
    <property type="entry name" value="RibA"/>
    <property type="match status" value="1"/>
</dbReference>
<evidence type="ECO:0000256" key="7">
    <source>
        <dbReference type="ARBA" id="ARBA00022619"/>
    </source>
</evidence>
<accession>A0A7C5HEA9</accession>
<sequence>GHIFPLRAKEGGVLRRAGHTEASIDLVRLAGLYPSGVLCEIMDEDGTMAKLPRLFEKAQKFNLKLITIKDLIRYRQERERLIKEEIAVHLPTDYGDFILYAYSNTIDDHIHLALVKGTVAGKKNVLVRVHSQCVTGDIFHSKRCDCGSQLVAALKMIEKEGLGVLVYMRQEGRGIGLLNKLRAYKLQEEGYDTVEANVKLGFKPDLRDYGIGAQILKDLGLTTIRLMTNNPRKVVGLEGYGIKITERVPIEIRPNEINKKYLKTKKEKLGHFLETI</sequence>
<evidence type="ECO:0000256" key="8">
    <source>
        <dbReference type="ARBA" id="ARBA00022723"/>
    </source>
</evidence>
<comment type="similarity">
    <text evidence="6">In the N-terminal section; belongs to the DHBP synthase family.</text>
</comment>
<dbReference type="InterPro" id="IPR000422">
    <property type="entry name" value="DHBP_synthase_RibB"/>
</dbReference>
<evidence type="ECO:0000256" key="9">
    <source>
        <dbReference type="ARBA" id="ARBA00022741"/>
    </source>
</evidence>
<dbReference type="GO" id="GO:0008686">
    <property type="term" value="F:3,4-dihydroxy-2-butanone-4-phosphate synthase activity"/>
    <property type="evidence" value="ECO:0007669"/>
    <property type="project" value="UniProtKB-EC"/>
</dbReference>
<dbReference type="Pfam" id="PF00926">
    <property type="entry name" value="DHBP_synthase"/>
    <property type="match status" value="1"/>
</dbReference>
<evidence type="ECO:0000256" key="2">
    <source>
        <dbReference type="ARBA" id="ARBA00001947"/>
    </source>
</evidence>
<evidence type="ECO:0000256" key="6">
    <source>
        <dbReference type="ARBA" id="ARBA00005520"/>
    </source>
</evidence>
<dbReference type="GO" id="GO:0046872">
    <property type="term" value="F:metal ion binding"/>
    <property type="evidence" value="ECO:0007669"/>
    <property type="project" value="UniProtKB-KW"/>
</dbReference>
<feature type="domain" description="GTP cyclohydrolase II" evidence="15">
    <location>
        <begin position="87"/>
        <end position="249"/>
    </location>
</feature>
<evidence type="ECO:0000256" key="5">
    <source>
        <dbReference type="ARBA" id="ARBA00004904"/>
    </source>
</evidence>
<keyword evidence="8" id="KW-0479">Metal-binding</keyword>
<evidence type="ECO:0000256" key="13">
    <source>
        <dbReference type="ARBA" id="ARBA00043932"/>
    </source>
</evidence>
<dbReference type="CDD" id="cd00641">
    <property type="entry name" value="GTP_cyclohydro2"/>
    <property type="match status" value="1"/>
</dbReference>
<keyword evidence="7" id="KW-0686">Riboflavin biosynthesis</keyword>
<dbReference type="AlphaFoldDB" id="A0A7C5HEA9"/>